<dbReference type="EMBL" id="JAOPJF010000124">
    <property type="protein sequence ID" value="KAK1138904.1"/>
    <property type="molecule type" value="Genomic_DNA"/>
</dbReference>
<comment type="caution">
    <text evidence="1">The sequence shown here is derived from an EMBL/GenBank/DDBJ whole genome shotgun (WGS) entry which is preliminary data.</text>
</comment>
<sequence length="286" mass="32166">MSMRQSEQLMRQNSRYRTHIQPPLRPPNFKALVPARHVAYRLVDLYFSSFELKLRILHHVQFLAEYGRFWGPGDKGTWSDWAHETFSAKLLALMACASCFASNESGTDQGSIYVPDNTAKDWIQAVESWAKLLTNRARLSLDVLQVKCLLLLAQQAVGHDGDYSWLAGGSLMRDAIMIGLHRDPSSRSCRELLLQSGSGTAISAAEFVLVSSSLTSLLTLVDLSRVVFRRIGFNFGWALVYNYIAVPVAAGVFYPIQPQCYLQQPLDEDSAACDRNEKHREMKMSS</sequence>
<organism evidence="1 2">
    <name type="scientific">Aspergillus melleus</name>
    <dbReference type="NCBI Taxonomy" id="138277"/>
    <lineage>
        <taxon>Eukaryota</taxon>
        <taxon>Fungi</taxon>
        <taxon>Dikarya</taxon>
        <taxon>Ascomycota</taxon>
        <taxon>Pezizomycotina</taxon>
        <taxon>Eurotiomycetes</taxon>
        <taxon>Eurotiomycetidae</taxon>
        <taxon>Eurotiales</taxon>
        <taxon>Aspergillaceae</taxon>
        <taxon>Aspergillus</taxon>
        <taxon>Aspergillus subgen. Circumdati</taxon>
    </lineage>
</organism>
<keyword evidence="2" id="KW-1185">Reference proteome</keyword>
<evidence type="ECO:0000313" key="1">
    <source>
        <dbReference type="EMBL" id="KAK1138904.1"/>
    </source>
</evidence>
<name>A0ACC3AMW9_9EURO</name>
<reference evidence="1 2" key="1">
    <citation type="journal article" date="2023" name="ACS Omega">
        <title>Identification of the Neoaspergillic Acid Biosynthesis Gene Cluster by Establishing an In Vitro CRISPR-Ribonucleoprotein Genetic System in Aspergillus melleus.</title>
        <authorList>
            <person name="Yuan B."/>
            <person name="Grau M.F."/>
            <person name="Murata R.M."/>
            <person name="Torok T."/>
            <person name="Venkateswaran K."/>
            <person name="Stajich J.E."/>
            <person name="Wang C.C.C."/>
        </authorList>
    </citation>
    <scope>NUCLEOTIDE SEQUENCE [LARGE SCALE GENOMIC DNA]</scope>
    <source>
        <strain evidence="1 2">IMV 1140</strain>
    </source>
</reference>
<protein>
    <submittedName>
        <fullName evidence="1">Uncharacterized protein</fullName>
    </submittedName>
</protein>
<evidence type="ECO:0000313" key="2">
    <source>
        <dbReference type="Proteomes" id="UP001177260"/>
    </source>
</evidence>
<dbReference type="Proteomes" id="UP001177260">
    <property type="component" value="Unassembled WGS sequence"/>
</dbReference>
<gene>
    <name evidence="1" type="ORF">N8T08_001693</name>
</gene>
<proteinExistence type="predicted"/>
<accession>A0ACC3AMW9</accession>